<dbReference type="AlphaFoldDB" id="A0A3D0KGZ8"/>
<evidence type="ECO:0000256" key="4">
    <source>
        <dbReference type="ARBA" id="ARBA00038388"/>
    </source>
</evidence>
<dbReference type="GO" id="GO:0016887">
    <property type="term" value="F:ATP hydrolysis activity"/>
    <property type="evidence" value="ECO:0007669"/>
    <property type="project" value="InterPro"/>
</dbReference>
<evidence type="ECO:0000313" key="7">
    <source>
        <dbReference type="EMBL" id="HCA02842.1"/>
    </source>
</evidence>
<keyword evidence="3 7" id="KW-0067">ATP-binding</keyword>
<dbReference type="EMBL" id="DOTR01000063">
    <property type="protein sequence ID" value="HCA02842.1"/>
    <property type="molecule type" value="Genomic_DNA"/>
</dbReference>
<feature type="region of interest" description="Disordered" evidence="5">
    <location>
        <begin position="1"/>
        <end position="50"/>
    </location>
</feature>
<dbReference type="CDD" id="cd03255">
    <property type="entry name" value="ABC_MJ0796_LolCDE_FtsE"/>
    <property type="match status" value="1"/>
</dbReference>
<dbReference type="SUPFAM" id="SSF52540">
    <property type="entry name" value="P-loop containing nucleoside triphosphate hydrolases"/>
    <property type="match status" value="1"/>
</dbReference>
<keyword evidence="1" id="KW-0813">Transport</keyword>
<dbReference type="PANTHER" id="PTHR24220">
    <property type="entry name" value="IMPORT ATP-BINDING PROTEIN"/>
    <property type="match status" value="1"/>
</dbReference>
<gene>
    <name evidence="7" type="ORF">DEO68_11835</name>
</gene>
<sequence>MSYSSDPQANLDPKAHLDPTANLPTDAASSHQPTTDTITASNVPHKQAHQPVLHAEKLSKQVRSGERSLTILHDLSLSVAAGESVAILGKSGAGKSTLLGLLAGLDTPSDGELTLFGQPLSRMDEDGRAALRAGRVGFVFQNFQLLPTLSALENVLLPLELSPRAGETQAAAQWLERVGLGERTEHLPKQLSGGEQQRVAIARAFVTDPELVFADEPTGNLDPDTGAQIIDLLFTLNREAGTTLILVTHDHALARRCDRCLRLANGQLMPFEPTAAASGGGDE</sequence>
<dbReference type="InterPro" id="IPR003439">
    <property type="entry name" value="ABC_transporter-like_ATP-bd"/>
</dbReference>
<comment type="similarity">
    <text evidence="4">Belongs to the ABC transporter superfamily. Macrolide exporter (TC 3.A.1.122) family.</text>
</comment>
<name>A0A3D0KGZ8_9GAMM</name>
<dbReference type="PROSITE" id="PS00211">
    <property type="entry name" value="ABC_TRANSPORTER_1"/>
    <property type="match status" value="1"/>
</dbReference>
<dbReference type="PROSITE" id="PS50893">
    <property type="entry name" value="ABC_TRANSPORTER_2"/>
    <property type="match status" value="1"/>
</dbReference>
<evidence type="ECO:0000256" key="5">
    <source>
        <dbReference type="SAM" id="MobiDB-lite"/>
    </source>
</evidence>
<evidence type="ECO:0000256" key="3">
    <source>
        <dbReference type="ARBA" id="ARBA00022840"/>
    </source>
</evidence>
<proteinExistence type="inferred from homology"/>
<feature type="compositionally biased region" description="Polar residues" evidence="5">
    <location>
        <begin position="27"/>
        <end position="44"/>
    </location>
</feature>
<dbReference type="GO" id="GO:0022857">
    <property type="term" value="F:transmembrane transporter activity"/>
    <property type="evidence" value="ECO:0007669"/>
    <property type="project" value="UniProtKB-ARBA"/>
</dbReference>
<dbReference type="InterPro" id="IPR027417">
    <property type="entry name" value="P-loop_NTPase"/>
</dbReference>
<organism evidence="7">
    <name type="scientific">Halomonas campaniensis</name>
    <dbReference type="NCBI Taxonomy" id="213554"/>
    <lineage>
        <taxon>Bacteria</taxon>
        <taxon>Pseudomonadati</taxon>
        <taxon>Pseudomonadota</taxon>
        <taxon>Gammaproteobacteria</taxon>
        <taxon>Oceanospirillales</taxon>
        <taxon>Halomonadaceae</taxon>
        <taxon>Halomonas</taxon>
    </lineage>
</organism>
<reference evidence="7" key="1">
    <citation type="journal article" date="2018" name="Nat. Biotechnol.">
        <title>A standardized bacterial taxonomy based on genome phylogeny substantially revises the tree of life.</title>
        <authorList>
            <person name="Parks D.H."/>
            <person name="Chuvochina M."/>
            <person name="Waite D.W."/>
            <person name="Rinke C."/>
            <person name="Skarshewski A."/>
            <person name="Chaumeil P.A."/>
            <person name="Hugenholtz P."/>
        </authorList>
    </citation>
    <scope>NUCLEOTIDE SEQUENCE [LARGE SCALE GENOMIC DNA]</scope>
    <source>
        <strain evidence="7">UBA11284</strain>
    </source>
</reference>
<dbReference type="FunFam" id="3.40.50.300:FF:000032">
    <property type="entry name" value="Export ABC transporter ATP-binding protein"/>
    <property type="match status" value="1"/>
</dbReference>
<dbReference type="InterPro" id="IPR017871">
    <property type="entry name" value="ABC_transporter-like_CS"/>
</dbReference>
<dbReference type="Pfam" id="PF00005">
    <property type="entry name" value="ABC_tran"/>
    <property type="match status" value="1"/>
</dbReference>
<comment type="caution">
    <text evidence="7">The sequence shown here is derived from an EMBL/GenBank/DDBJ whole genome shotgun (WGS) entry which is preliminary data.</text>
</comment>
<protein>
    <submittedName>
        <fullName evidence="7">ABC transporter ATP-binding protein</fullName>
    </submittedName>
</protein>
<dbReference type="SMART" id="SM00382">
    <property type="entry name" value="AAA"/>
    <property type="match status" value="1"/>
</dbReference>
<dbReference type="Gene3D" id="3.40.50.300">
    <property type="entry name" value="P-loop containing nucleotide triphosphate hydrolases"/>
    <property type="match status" value="1"/>
</dbReference>
<evidence type="ECO:0000259" key="6">
    <source>
        <dbReference type="PROSITE" id="PS50893"/>
    </source>
</evidence>
<dbReference type="InterPro" id="IPR015854">
    <property type="entry name" value="ABC_transpr_LolD-like"/>
</dbReference>
<dbReference type="GO" id="GO:1902495">
    <property type="term" value="C:transmembrane transporter complex"/>
    <property type="evidence" value="ECO:0007669"/>
    <property type="project" value="UniProtKB-ARBA"/>
</dbReference>
<evidence type="ECO:0000256" key="1">
    <source>
        <dbReference type="ARBA" id="ARBA00022448"/>
    </source>
</evidence>
<keyword evidence="2" id="KW-0547">Nucleotide-binding</keyword>
<dbReference type="InterPro" id="IPR003593">
    <property type="entry name" value="AAA+_ATPase"/>
</dbReference>
<evidence type="ECO:0000256" key="2">
    <source>
        <dbReference type="ARBA" id="ARBA00022741"/>
    </source>
</evidence>
<accession>A0A3D0KGZ8</accession>
<dbReference type="InterPro" id="IPR017911">
    <property type="entry name" value="MacB-like_ATP-bd"/>
</dbReference>
<dbReference type="GO" id="GO:0005886">
    <property type="term" value="C:plasma membrane"/>
    <property type="evidence" value="ECO:0007669"/>
    <property type="project" value="TreeGrafter"/>
</dbReference>
<dbReference type="GO" id="GO:0005524">
    <property type="term" value="F:ATP binding"/>
    <property type="evidence" value="ECO:0007669"/>
    <property type="project" value="UniProtKB-KW"/>
</dbReference>
<feature type="domain" description="ABC transporter" evidence="6">
    <location>
        <begin position="53"/>
        <end position="281"/>
    </location>
</feature>